<dbReference type="EMBL" id="CAKLPY010000001">
    <property type="protein sequence ID" value="CAH0995029.1"/>
    <property type="molecule type" value="Genomic_DNA"/>
</dbReference>
<evidence type="ECO:0000256" key="6">
    <source>
        <dbReference type="ARBA" id="ARBA00023136"/>
    </source>
</evidence>
<dbReference type="PANTHER" id="PTHR13285:SF18">
    <property type="entry name" value="PROTEIN-CYSTEINE N-PALMITOYLTRANSFERASE RASP"/>
    <property type="match status" value="1"/>
</dbReference>
<feature type="transmembrane region" description="Helical" evidence="8">
    <location>
        <begin position="378"/>
        <end position="399"/>
    </location>
</feature>
<dbReference type="PIRSF" id="PIRSF016636">
    <property type="entry name" value="AlgI_DltB"/>
    <property type="match status" value="1"/>
</dbReference>
<comment type="similarity">
    <text evidence="2 7">Belongs to the membrane-bound acyltransferase family.</text>
</comment>
<keyword evidence="5 8" id="KW-1133">Transmembrane helix</keyword>
<dbReference type="Pfam" id="PF03062">
    <property type="entry name" value="MBOAT"/>
    <property type="match status" value="1"/>
</dbReference>
<evidence type="ECO:0000256" key="8">
    <source>
        <dbReference type="SAM" id="Phobius"/>
    </source>
</evidence>
<feature type="transmembrane region" description="Helical" evidence="8">
    <location>
        <begin position="46"/>
        <end position="72"/>
    </location>
</feature>
<feature type="transmembrane region" description="Helical" evidence="8">
    <location>
        <begin position="93"/>
        <end position="111"/>
    </location>
</feature>
<protein>
    <recommendedName>
        <fullName evidence="11">MBOAT family protein</fullName>
    </recommendedName>
</protein>
<evidence type="ECO:0000256" key="2">
    <source>
        <dbReference type="ARBA" id="ARBA00010323"/>
    </source>
</evidence>
<dbReference type="PIRSF" id="PIRSF500217">
    <property type="entry name" value="AlgI"/>
    <property type="match status" value="1"/>
</dbReference>
<proteinExistence type="inferred from homology"/>
<accession>A0ABN8ETU9</accession>
<dbReference type="PANTHER" id="PTHR13285">
    <property type="entry name" value="ACYLTRANSFERASE"/>
    <property type="match status" value="1"/>
</dbReference>
<keyword evidence="3 7" id="KW-1003">Cell membrane</keyword>
<sequence>MLSIFESVFLINHSLFRKMLFNSFEFLLFFPLVTLIYFAIPHKYRWFHLLLASCVFYSFFIPIYILILFFTIIIDYYAGIWIEQSHGKKRKSALIMSLVANIGVLSVFKYYNFFIDNFNSILFKINPDQLLPHWDIILPIGLSFHTFQAMSYTIEVYRGNQKAERHFGIYALYVMFYPQLVAGPIERPQNVIHQFYEKHEFNYELAKSGLRLMLWGMFKKVVIADRLSIFVNKVYGQPTDYQGLPLIVATLFFTFQIYCDFSGYSDIAIGSARVMGFDLMKNFDRPYFSKNISEFWRRWHISLSTWFRDYLYIPLGGNRVAEYRRYFNLFFVFMMSGLWHGASWHFVIWGALHGIYLIFGQLTKRFQETVLGLLKIQLLQNIIHASITFILVAFAWIFFAAHNNADSIYIIKHLFSQNSHSISQIIEIIGENDLYLILISVFILEFVQWQQRGKLIANHFESKPKWQQWMAYYLILLMILCFGVYNNSQFIYFQF</sequence>
<feature type="transmembrane region" description="Helical" evidence="8">
    <location>
        <begin position="20"/>
        <end position="40"/>
    </location>
</feature>
<name>A0ABN8ETU9_9BACT</name>
<evidence type="ECO:0000313" key="10">
    <source>
        <dbReference type="Proteomes" id="UP000837932"/>
    </source>
</evidence>
<comment type="caution">
    <text evidence="9">The sequence shown here is derived from an EMBL/GenBank/DDBJ whole genome shotgun (WGS) entry which is preliminary data.</text>
</comment>
<gene>
    <name evidence="9" type="ORF">EMA8858_01149</name>
</gene>
<reference evidence="9" key="1">
    <citation type="submission" date="2021-12" db="EMBL/GenBank/DDBJ databases">
        <authorList>
            <person name="Rodrigo-Torres L."/>
            <person name="Arahal R. D."/>
            <person name="Lucena T."/>
        </authorList>
    </citation>
    <scope>NUCLEOTIDE SEQUENCE</scope>
    <source>
        <strain evidence="9">CECT 8858</strain>
    </source>
</reference>
<evidence type="ECO:0000256" key="5">
    <source>
        <dbReference type="ARBA" id="ARBA00022989"/>
    </source>
</evidence>
<comment type="subcellular location">
    <subcellularLocation>
        <location evidence="1">Cell membrane</location>
        <topology evidence="1">Multi-pass membrane protein</topology>
    </subcellularLocation>
</comment>
<evidence type="ECO:0000256" key="7">
    <source>
        <dbReference type="PIRNR" id="PIRNR016636"/>
    </source>
</evidence>
<keyword evidence="10" id="KW-1185">Reference proteome</keyword>
<feature type="transmembrane region" description="Helical" evidence="8">
    <location>
        <begin position="131"/>
        <end position="152"/>
    </location>
</feature>
<feature type="transmembrane region" description="Helical" evidence="8">
    <location>
        <begin position="471"/>
        <end position="493"/>
    </location>
</feature>
<keyword evidence="7" id="KW-0808">Transferase</keyword>
<evidence type="ECO:0000256" key="3">
    <source>
        <dbReference type="ARBA" id="ARBA00022475"/>
    </source>
</evidence>
<dbReference type="InterPro" id="IPR004299">
    <property type="entry name" value="MBOAT_fam"/>
</dbReference>
<evidence type="ECO:0008006" key="11">
    <source>
        <dbReference type="Google" id="ProtNLM"/>
    </source>
</evidence>
<dbReference type="Proteomes" id="UP000837932">
    <property type="component" value="Unassembled WGS sequence"/>
</dbReference>
<evidence type="ECO:0000313" key="9">
    <source>
        <dbReference type="EMBL" id="CAH0995029.1"/>
    </source>
</evidence>
<dbReference type="InterPro" id="IPR028362">
    <property type="entry name" value="AlgI"/>
</dbReference>
<dbReference type="InterPro" id="IPR051085">
    <property type="entry name" value="MB_O-acyltransferase"/>
</dbReference>
<keyword evidence="6 7" id="KW-0472">Membrane</keyword>
<feature type="transmembrane region" description="Helical" evidence="8">
    <location>
        <begin position="329"/>
        <end position="358"/>
    </location>
</feature>
<keyword evidence="7" id="KW-0012">Acyltransferase</keyword>
<evidence type="ECO:0000256" key="4">
    <source>
        <dbReference type="ARBA" id="ARBA00022692"/>
    </source>
</evidence>
<evidence type="ECO:0000256" key="1">
    <source>
        <dbReference type="ARBA" id="ARBA00004651"/>
    </source>
</evidence>
<dbReference type="InterPro" id="IPR024194">
    <property type="entry name" value="Ac/AlaTfrase_AlgI/DltB"/>
</dbReference>
<organism evidence="9 10">
    <name type="scientific">Emticicia aquatica</name>
    <dbReference type="NCBI Taxonomy" id="1681835"/>
    <lineage>
        <taxon>Bacteria</taxon>
        <taxon>Pseudomonadati</taxon>
        <taxon>Bacteroidota</taxon>
        <taxon>Cytophagia</taxon>
        <taxon>Cytophagales</taxon>
        <taxon>Leadbetterellaceae</taxon>
        <taxon>Emticicia</taxon>
    </lineage>
</organism>
<keyword evidence="4 8" id="KW-0812">Transmembrane</keyword>